<evidence type="ECO:0000313" key="2">
    <source>
        <dbReference type="Proteomes" id="UP000248329"/>
    </source>
</evidence>
<gene>
    <name evidence="1" type="ORF">C4B59_06355</name>
</gene>
<accession>A0AC61L3J6</accession>
<dbReference type="EMBL" id="PQXF01000009">
    <property type="protein sequence ID" value="PXF60971.1"/>
    <property type="molecule type" value="Genomic_DNA"/>
</dbReference>
<evidence type="ECO:0000313" key="1">
    <source>
        <dbReference type="EMBL" id="PXF60971.1"/>
    </source>
</evidence>
<name>A0AC61L3J6_9EURY</name>
<dbReference type="Proteomes" id="UP000248329">
    <property type="component" value="Unassembled WGS sequence"/>
</dbReference>
<sequence>MGKIPKGLMNALSDEFSSNQVEEGRKRLEWIMRVRDRGEDCQVVLDELGLDLSSNSCRKYDPLFGDASTHHQKVSRWHDVLHSQ</sequence>
<reference evidence="1" key="1">
    <citation type="submission" date="2018-01" db="EMBL/GenBank/DDBJ databases">
        <authorList>
            <person name="Krukenberg V."/>
        </authorList>
    </citation>
    <scope>NUCLEOTIDE SEQUENCE</scope>
    <source>
        <strain evidence="1">E20ANME2</strain>
    </source>
</reference>
<proteinExistence type="predicted"/>
<organism evidence="1 2">
    <name type="scientific">Candidatus Methanogaster sp</name>
    <dbReference type="NCBI Taxonomy" id="3386292"/>
    <lineage>
        <taxon>Archaea</taxon>
        <taxon>Methanobacteriati</taxon>
        <taxon>Methanobacteriota</taxon>
        <taxon>Stenosarchaea group</taxon>
        <taxon>Methanomicrobia</taxon>
        <taxon>Methanosarcinales</taxon>
        <taxon>ANME-2 cluster</taxon>
        <taxon>Candidatus Methanogasteraceae</taxon>
        <taxon>Candidatus Methanogaster</taxon>
    </lineage>
</organism>
<comment type="caution">
    <text evidence="1">The sequence shown here is derived from an EMBL/GenBank/DDBJ whole genome shotgun (WGS) entry which is preliminary data.</text>
</comment>
<protein>
    <submittedName>
        <fullName evidence="1">Uncharacterized protein</fullName>
    </submittedName>
</protein>